<dbReference type="AlphaFoldDB" id="A0A175R8F1"/>
<evidence type="ECO:0000256" key="9">
    <source>
        <dbReference type="ARBA" id="ARBA00023143"/>
    </source>
</evidence>
<keyword evidence="5" id="KW-1003">Cell membrane</keyword>
<dbReference type="InterPro" id="IPR036429">
    <property type="entry name" value="SpoA-like_sf"/>
</dbReference>
<dbReference type="PATRIC" id="fig|401562.3.peg.1851"/>
<reference evidence="12 13" key="1">
    <citation type="journal article" date="2016" name="Front. Microbiol.">
        <title>Genomic Resource of Rice Seed Associated Bacteria.</title>
        <authorList>
            <person name="Midha S."/>
            <person name="Bansal K."/>
            <person name="Sharma S."/>
            <person name="Kumar N."/>
            <person name="Patil P.P."/>
            <person name="Chaudhry V."/>
            <person name="Patil P.B."/>
        </authorList>
    </citation>
    <scope>NUCLEOTIDE SEQUENCE [LARGE SCALE GENOMIC DNA]</scope>
    <source>
        <strain evidence="12 13">NS226</strain>
    </source>
</reference>
<dbReference type="Gene3D" id="2.30.330.10">
    <property type="entry name" value="SpoA-like"/>
    <property type="match status" value="1"/>
</dbReference>
<name>A0A175R8F1_9HYPH</name>
<comment type="similarity">
    <text evidence="3">Belongs to the FliM family.</text>
</comment>
<dbReference type="GO" id="GO:0050918">
    <property type="term" value="P:positive chemotaxis"/>
    <property type="evidence" value="ECO:0007669"/>
    <property type="project" value="TreeGrafter"/>
</dbReference>
<evidence type="ECO:0000259" key="11">
    <source>
        <dbReference type="Pfam" id="PF01052"/>
    </source>
</evidence>
<comment type="subcellular location">
    <subcellularLocation>
        <location evidence="1">Bacterial flagellum basal body</location>
    </subcellularLocation>
    <subcellularLocation>
        <location evidence="2">Cell membrane</location>
        <topology evidence="2">Peripheral membrane protein</topology>
    </subcellularLocation>
</comment>
<accession>A0A175R8F1</accession>
<evidence type="ECO:0000256" key="8">
    <source>
        <dbReference type="ARBA" id="ARBA00023136"/>
    </source>
</evidence>
<keyword evidence="9" id="KW-0975">Bacterial flagellum</keyword>
<comment type="function">
    <text evidence="10">FliM is one of three proteins (FliG, FliN, FliM) that forms the rotor-mounted switch complex (C ring), located at the base of the basal body. This complex interacts with the CheY and CheZ chemotaxis proteins, in addition to contacting components of the motor that determine the direction of flagellar rotation.</text>
</comment>
<evidence type="ECO:0000313" key="12">
    <source>
        <dbReference type="EMBL" id="KTQ95495.1"/>
    </source>
</evidence>
<dbReference type="Pfam" id="PF01052">
    <property type="entry name" value="FliMN_C"/>
    <property type="match status" value="1"/>
</dbReference>
<dbReference type="PANTHER" id="PTHR30034:SF6">
    <property type="entry name" value="YOP PROTEINS TRANSLOCATION PROTEIN Q"/>
    <property type="match status" value="1"/>
</dbReference>
<dbReference type="STRING" id="401562.NS365_23365"/>
<dbReference type="EMBL" id="LDPZ01000022">
    <property type="protein sequence ID" value="KTQ95495.1"/>
    <property type="molecule type" value="Genomic_DNA"/>
</dbReference>
<dbReference type="GO" id="GO:0009425">
    <property type="term" value="C:bacterial-type flagellum basal body"/>
    <property type="evidence" value="ECO:0007669"/>
    <property type="project" value="UniProtKB-SubCell"/>
</dbReference>
<evidence type="ECO:0000256" key="1">
    <source>
        <dbReference type="ARBA" id="ARBA00004117"/>
    </source>
</evidence>
<dbReference type="SUPFAM" id="SSF101801">
    <property type="entry name" value="Surface presentation of antigens (SPOA)"/>
    <property type="match status" value="1"/>
</dbReference>
<organism evidence="12 13">
    <name type="scientific">Aureimonas ureilytica</name>
    <dbReference type="NCBI Taxonomy" id="401562"/>
    <lineage>
        <taxon>Bacteria</taxon>
        <taxon>Pseudomonadati</taxon>
        <taxon>Pseudomonadota</taxon>
        <taxon>Alphaproteobacteria</taxon>
        <taxon>Hyphomicrobiales</taxon>
        <taxon>Aurantimonadaceae</taxon>
        <taxon>Aureimonas</taxon>
    </lineage>
</organism>
<dbReference type="Proteomes" id="UP000078272">
    <property type="component" value="Unassembled WGS sequence"/>
</dbReference>
<dbReference type="Gene3D" id="3.40.1550.10">
    <property type="entry name" value="CheC-like"/>
    <property type="match status" value="1"/>
</dbReference>
<dbReference type="RefSeq" id="WP_058635126.1">
    <property type="nucleotide sequence ID" value="NZ_LDPZ01000022.1"/>
</dbReference>
<evidence type="ECO:0000256" key="2">
    <source>
        <dbReference type="ARBA" id="ARBA00004202"/>
    </source>
</evidence>
<protein>
    <recommendedName>
        <fullName evidence="4">Flagellar motor switch protein FliM</fullName>
    </recommendedName>
</protein>
<keyword evidence="7" id="KW-0283">Flagellar rotation</keyword>
<feature type="domain" description="Flagellar motor switch protein FliN-like C-terminal" evidence="11">
    <location>
        <begin position="230"/>
        <end position="298"/>
    </location>
</feature>
<keyword evidence="8" id="KW-0472">Membrane</keyword>
<evidence type="ECO:0000256" key="6">
    <source>
        <dbReference type="ARBA" id="ARBA00022500"/>
    </source>
</evidence>
<evidence type="ECO:0000256" key="4">
    <source>
        <dbReference type="ARBA" id="ARBA00021898"/>
    </source>
</evidence>
<dbReference type="InterPro" id="IPR028976">
    <property type="entry name" value="CheC-like_sf"/>
</dbReference>
<gene>
    <name evidence="12" type="ORF">NS226_11640</name>
</gene>
<sequence length="311" mass="33827">MDTVTDRRIGERLRSAARIEPDRYPRLKIIGAAWAEAATAKINANYATPLKIEFVDLSNFTFDAGSMSATETQLALTVRSPKWRETAILAAGPFFADTIAEAAFGGDGRNKPEAGRPLTSVARFFADNALRAFVDCGNGVFGDIAPLAMAPDRLIVDEIGAKVDALIPADSRQFVEFRFELSIGRCVAAMRVAIPESVLATHKRALAVIPDTSPSIVDESWTKGLEAGFQKADMRVSALLAEHPTTLGEVACFQVGQTISLAVTMESLLVLECEGQRLFRGHMGRSRDSYMVRIEEAVDPTEEFIDDILAD</sequence>
<evidence type="ECO:0000256" key="5">
    <source>
        <dbReference type="ARBA" id="ARBA00022475"/>
    </source>
</evidence>
<dbReference type="PANTHER" id="PTHR30034">
    <property type="entry name" value="FLAGELLAR MOTOR SWITCH PROTEIN FLIM"/>
    <property type="match status" value="1"/>
</dbReference>
<dbReference type="GO" id="GO:0071978">
    <property type="term" value="P:bacterial-type flagellum-dependent swarming motility"/>
    <property type="evidence" value="ECO:0007669"/>
    <property type="project" value="TreeGrafter"/>
</dbReference>
<proteinExistence type="inferred from homology"/>
<evidence type="ECO:0000256" key="7">
    <source>
        <dbReference type="ARBA" id="ARBA00022779"/>
    </source>
</evidence>
<dbReference type="InterPro" id="IPR001543">
    <property type="entry name" value="FliN-like_C"/>
</dbReference>
<evidence type="ECO:0000256" key="3">
    <source>
        <dbReference type="ARBA" id="ARBA00011049"/>
    </source>
</evidence>
<comment type="caution">
    <text evidence="12">The sequence shown here is derived from an EMBL/GenBank/DDBJ whole genome shotgun (WGS) entry which is preliminary data.</text>
</comment>
<dbReference type="OrthoDB" id="9806941at2"/>
<keyword evidence="6" id="KW-0145">Chemotaxis</keyword>
<dbReference type="GO" id="GO:0005886">
    <property type="term" value="C:plasma membrane"/>
    <property type="evidence" value="ECO:0007669"/>
    <property type="project" value="UniProtKB-SubCell"/>
</dbReference>
<evidence type="ECO:0000256" key="10">
    <source>
        <dbReference type="ARBA" id="ARBA00025044"/>
    </source>
</evidence>
<evidence type="ECO:0000313" key="13">
    <source>
        <dbReference type="Proteomes" id="UP000078272"/>
    </source>
</evidence>